<dbReference type="EMBL" id="CP063361">
    <property type="protein sequence ID" value="UOD31353.1"/>
    <property type="molecule type" value="Genomic_DNA"/>
</dbReference>
<sequence length="73" mass="8075">MRETLFKGQISKDDFEDAIANSPYALDVTAAHIQVTTDTMVKTGVGRMVRPPRASDWVRTDLLEAAKKSVPAR</sequence>
<evidence type="ECO:0000313" key="2">
    <source>
        <dbReference type="Proteomes" id="UP000831532"/>
    </source>
</evidence>
<keyword evidence="2" id="KW-1185">Reference proteome</keyword>
<name>A0ABY4A977_9BURK</name>
<gene>
    <name evidence="1" type="ORF">INH39_06520</name>
</gene>
<evidence type="ECO:0000313" key="1">
    <source>
        <dbReference type="EMBL" id="UOD31353.1"/>
    </source>
</evidence>
<accession>A0ABY4A977</accession>
<dbReference type="Proteomes" id="UP000831532">
    <property type="component" value="Chromosome"/>
</dbReference>
<reference evidence="1 2" key="1">
    <citation type="submission" date="2020-10" db="EMBL/GenBank/DDBJ databases">
        <title>Genome analysis of Massilia species.</title>
        <authorList>
            <person name="Jung D.-H."/>
        </authorList>
    </citation>
    <scope>NUCLEOTIDE SEQUENCE [LARGE SCALE GENOMIC DNA]</scope>
    <source>
        <strain evidence="2">sipir</strain>
    </source>
</reference>
<protein>
    <submittedName>
        <fullName evidence="1">Uncharacterized protein</fullName>
    </submittedName>
</protein>
<proteinExistence type="predicted"/>
<organism evidence="1 2">
    <name type="scientific">Massilia violaceinigra</name>
    <dbReference type="NCBI Taxonomy" id="2045208"/>
    <lineage>
        <taxon>Bacteria</taxon>
        <taxon>Pseudomonadati</taxon>
        <taxon>Pseudomonadota</taxon>
        <taxon>Betaproteobacteria</taxon>
        <taxon>Burkholderiales</taxon>
        <taxon>Oxalobacteraceae</taxon>
        <taxon>Telluria group</taxon>
        <taxon>Massilia</taxon>
    </lineage>
</organism>